<dbReference type="Proteomes" id="UP000030745">
    <property type="component" value="Unassembled WGS sequence"/>
</dbReference>
<dbReference type="InterPro" id="IPR036389">
    <property type="entry name" value="RNase_III_sf"/>
</dbReference>
<name>A0A067BVR3_SAPPC</name>
<dbReference type="EMBL" id="KK583444">
    <property type="protein sequence ID" value="KDO18386.1"/>
    <property type="molecule type" value="Genomic_DNA"/>
</dbReference>
<dbReference type="Pfam" id="PF14622">
    <property type="entry name" value="Ribonucleas_3_3"/>
    <property type="match status" value="1"/>
</dbReference>
<dbReference type="Pfam" id="PF00636">
    <property type="entry name" value="Ribonuclease_3"/>
    <property type="match status" value="1"/>
</dbReference>
<feature type="domain" description="RNase III" evidence="2">
    <location>
        <begin position="520"/>
        <end position="635"/>
    </location>
</feature>
<keyword evidence="1" id="KW-0378">Hydrolase</keyword>
<dbReference type="VEuPathDB" id="FungiDB:SPRG_16260"/>
<dbReference type="InterPro" id="IPR000999">
    <property type="entry name" value="RNase_III_dom"/>
</dbReference>
<dbReference type="Gene3D" id="1.10.1520.10">
    <property type="entry name" value="Ribonuclease III domain"/>
    <property type="match status" value="2"/>
</dbReference>
<dbReference type="CDD" id="cd00593">
    <property type="entry name" value="RIBOc"/>
    <property type="match status" value="2"/>
</dbReference>
<dbReference type="RefSeq" id="XP_012210908.1">
    <property type="nucleotide sequence ID" value="XM_012355518.1"/>
</dbReference>
<gene>
    <name evidence="3" type="ORF">SPRG_16260</name>
</gene>
<dbReference type="PANTHER" id="PTHR14950">
    <property type="entry name" value="DICER-RELATED"/>
    <property type="match status" value="1"/>
</dbReference>
<protein>
    <recommendedName>
        <fullName evidence="2">RNase III domain-containing protein</fullName>
    </recommendedName>
</protein>
<accession>A0A067BVR3</accession>
<reference evidence="3 4" key="1">
    <citation type="journal article" date="2013" name="PLoS Genet.">
        <title>Distinctive expansion of potential virulence genes in the genome of the oomycete fish pathogen Saprolegnia parasitica.</title>
        <authorList>
            <person name="Jiang R.H."/>
            <person name="de Bruijn I."/>
            <person name="Haas B.J."/>
            <person name="Belmonte R."/>
            <person name="Lobach L."/>
            <person name="Christie J."/>
            <person name="van den Ackerveken G."/>
            <person name="Bottin A."/>
            <person name="Bulone V."/>
            <person name="Diaz-Moreno S.M."/>
            <person name="Dumas B."/>
            <person name="Fan L."/>
            <person name="Gaulin E."/>
            <person name="Govers F."/>
            <person name="Grenville-Briggs L.J."/>
            <person name="Horner N.R."/>
            <person name="Levin J.Z."/>
            <person name="Mammella M."/>
            <person name="Meijer H.J."/>
            <person name="Morris P."/>
            <person name="Nusbaum C."/>
            <person name="Oome S."/>
            <person name="Phillips A.J."/>
            <person name="van Rooyen D."/>
            <person name="Rzeszutek E."/>
            <person name="Saraiva M."/>
            <person name="Secombes C.J."/>
            <person name="Seidl M.F."/>
            <person name="Snel B."/>
            <person name="Stassen J.H."/>
            <person name="Sykes S."/>
            <person name="Tripathy S."/>
            <person name="van den Berg H."/>
            <person name="Vega-Arreguin J.C."/>
            <person name="Wawra S."/>
            <person name="Young S.K."/>
            <person name="Zeng Q."/>
            <person name="Dieguez-Uribeondo J."/>
            <person name="Russ C."/>
            <person name="Tyler B.M."/>
            <person name="van West P."/>
        </authorList>
    </citation>
    <scope>NUCLEOTIDE SEQUENCE [LARGE SCALE GENOMIC DNA]</scope>
    <source>
        <strain evidence="3 4">CBS 223.65</strain>
    </source>
</reference>
<evidence type="ECO:0000256" key="1">
    <source>
        <dbReference type="ARBA" id="ARBA00022801"/>
    </source>
</evidence>
<dbReference type="GeneID" id="24137899"/>
<evidence type="ECO:0000313" key="4">
    <source>
        <dbReference type="Proteomes" id="UP000030745"/>
    </source>
</evidence>
<organism evidence="3 4">
    <name type="scientific">Saprolegnia parasitica (strain CBS 223.65)</name>
    <dbReference type="NCBI Taxonomy" id="695850"/>
    <lineage>
        <taxon>Eukaryota</taxon>
        <taxon>Sar</taxon>
        <taxon>Stramenopiles</taxon>
        <taxon>Oomycota</taxon>
        <taxon>Saprolegniomycetes</taxon>
        <taxon>Saprolegniales</taxon>
        <taxon>Saprolegniaceae</taxon>
        <taxon>Saprolegnia</taxon>
    </lineage>
</organism>
<evidence type="ECO:0000313" key="3">
    <source>
        <dbReference type="EMBL" id="KDO18386.1"/>
    </source>
</evidence>
<keyword evidence="4" id="KW-1185">Reference proteome</keyword>
<evidence type="ECO:0000259" key="2">
    <source>
        <dbReference type="PROSITE" id="PS50142"/>
    </source>
</evidence>
<dbReference type="STRING" id="695850.A0A067BVR3"/>
<dbReference type="GO" id="GO:0004525">
    <property type="term" value="F:ribonuclease III activity"/>
    <property type="evidence" value="ECO:0007669"/>
    <property type="project" value="InterPro"/>
</dbReference>
<proteinExistence type="predicted"/>
<feature type="domain" description="RNase III" evidence="2">
    <location>
        <begin position="343"/>
        <end position="436"/>
    </location>
</feature>
<dbReference type="SMART" id="SM00535">
    <property type="entry name" value="RIBOc"/>
    <property type="match status" value="2"/>
</dbReference>
<sequence length="732" mass="80994">MPVGVVMQWTAEVSLEDMEKTSIIVDDDEYIFDGFFLLGADAMPPMEYVRSGVKCTLALVPQELPPHQYEHDAMLSFEQFVLWQLLRIPISELPGFQGDRGMHLYPRFVSRKDQTPETLRQVTASHRLGFGIGALLPLPALLNHVQESSSTTAHAFMRTHSEARLRYHVVSTRSKQDYFRIDSANAFLGQVYHEGRGRQPTTASPTCATTPVEKCSFGQRASECYLSGLKADVIEIATALPLLTRTLAHRRQLQSLQATWGLSFQTPALCHEAFLHVSYIECGIPSANCAPAIHARVRLGLPLSRPSLSSTKKRKTPMSELESIVDAHDDRDFQRMDPPPYLRSYGRLEFLGDAALSLVAACATFLRLRAAPEGQLTTMRASIVSNDTIGEMAMKLGLQHLVLSAYDVTTAPVKLVQKIAADCLEALLGALLVDLGLDEGMVAVRALFSGMVKAYDPELHELLFLSEDALRAEAQIYLDEDAAAFQAHPQAAWLLSQKTKFEAAHATVPRLHRPHVWVRALTHKSFWSPSIDHDASYVPSGPGNYERLEFLGDAVLDIVVSYHLWSAFPHQHENLLSKVRSALVNNARLGHIGAAHGFEDVIRLGTTVVANGLRLPAVIADAFEALLAASFLENWSLLPVASFLQDALFPLLPEVVRHREWLSPRQRLVTYLRKVHPTADVIFQTTTPTDKSTQHAIALVLDGFLVCRASASTKDLATERAATKAMQLLGFP</sequence>
<dbReference type="KEGG" id="spar:SPRG_16260"/>
<dbReference type="PROSITE" id="PS50142">
    <property type="entry name" value="RNASE_3_2"/>
    <property type="match status" value="2"/>
</dbReference>
<dbReference type="PANTHER" id="PTHR14950:SF37">
    <property type="entry name" value="ENDORIBONUCLEASE DICER"/>
    <property type="match status" value="1"/>
</dbReference>
<dbReference type="GO" id="GO:0006396">
    <property type="term" value="P:RNA processing"/>
    <property type="evidence" value="ECO:0007669"/>
    <property type="project" value="InterPro"/>
</dbReference>
<dbReference type="PROSITE" id="PS00517">
    <property type="entry name" value="RNASE_3_1"/>
    <property type="match status" value="1"/>
</dbReference>
<dbReference type="OrthoDB" id="416741at2759"/>
<dbReference type="AlphaFoldDB" id="A0A067BVR3"/>
<dbReference type="SUPFAM" id="SSF69065">
    <property type="entry name" value="RNase III domain-like"/>
    <property type="match status" value="2"/>
</dbReference>